<comment type="caution">
    <text evidence="1">The sequence shown here is derived from an EMBL/GenBank/DDBJ whole genome shotgun (WGS) entry which is preliminary data.</text>
</comment>
<keyword evidence="2" id="KW-1185">Reference proteome</keyword>
<dbReference type="RefSeq" id="WP_197005378.1">
    <property type="nucleotide sequence ID" value="NZ_BONS01000025.1"/>
</dbReference>
<evidence type="ECO:0008006" key="3">
    <source>
        <dbReference type="Google" id="ProtNLM"/>
    </source>
</evidence>
<protein>
    <recommendedName>
        <fullName evidence="3">2-nitropropane dioxygenase</fullName>
    </recommendedName>
</protein>
<dbReference type="PANTHER" id="PTHR32332:SF20">
    <property type="entry name" value="2-NITROPROPANE DIOXYGENASE-LIKE PROTEIN"/>
    <property type="match status" value="1"/>
</dbReference>
<gene>
    <name evidence="1" type="ORF">IW245_004836</name>
</gene>
<dbReference type="Proteomes" id="UP000622552">
    <property type="component" value="Unassembled WGS sequence"/>
</dbReference>
<dbReference type="InterPro" id="IPR013785">
    <property type="entry name" value="Aldolase_TIM"/>
</dbReference>
<reference evidence="1" key="1">
    <citation type="submission" date="2020-11" db="EMBL/GenBank/DDBJ databases">
        <title>Sequencing the genomes of 1000 actinobacteria strains.</title>
        <authorList>
            <person name="Klenk H.-P."/>
        </authorList>
    </citation>
    <scope>NUCLEOTIDE SEQUENCE</scope>
    <source>
        <strain evidence="1">DSM 45356</strain>
    </source>
</reference>
<name>A0A8J7KRL6_9ACTN</name>
<evidence type="ECO:0000313" key="2">
    <source>
        <dbReference type="Proteomes" id="UP000622552"/>
    </source>
</evidence>
<dbReference type="AlphaFoldDB" id="A0A8J7KRL6"/>
<organism evidence="1 2">
    <name type="scientific">Longispora fulva</name>
    <dbReference type="NCBI Taxonomy" id="619741"/>
    <lineage>
        <taxon>Bacteria</taxon>
        <taxon>Bacillati</taxon>
        <taxon>Actinomycetota</taxon>
        <taxon>Actinomycetes</taxon>
        <taxon>Micromonosporales</taxon>
        <taxon>Micromonosporaceae</taxon>
        <taxon>Longispora</taxon>
    </lineage>
</organism>
<dbReference type="EMBL" id="JADOUF010000001">
    <property type="protein sequence ID" value="MBG6138642.1"/>
    <property type="molecule type" value="Genomic_DNA"/>
</dbReference>
<evidence type="ECO:0000313" key="1">
    <source>
        <dbReference type="EMBL" id="MBG6138642.1"/>
    </source>
</evidence>
<dbReference type="PANTHER" id="PTHR32332">
    <property type="entry name" value="2-NITROPROPANE DIOXYGENASE"/>
    <property type="match status" value="1"/>
</dbReference>
<proteinExistence type="predicted"/>
<accession>A0A8J7KRL6</accession>
<sequence>MTSTLGSAAFRADYGVRHAYLAGALPSAVTSVELCLRLGTSGLLGFYGAEHMPLAAVDAALDELRGTPFGMELPAAHEADLVDRYLDAGVRFVDATGYTAVTPDLLRYRFSAGPRQLLVNVASPAAAEPFLRPLPPGAGLPVDVLGLPVATDIAVLGGNVAHLLALVRMRDRFGSPTRIGYGGGLGTPEGVAAAFLLGADFVVAGSVNHPTPEAGATDEARDALAALDVSSGSPVGAFNHDVRGTPLADWRNRHVDVLADHLMAGAARILAGSR</sequence>
<dbReference type="SUPFAM" id="SSF51412">
    <property type="entry name" value="Inosine monophosphate dehydrogenase (IMPDH)"/>
    <property type="match status" value="1"/>
</dbReference>
<dbReference type="Gene3D" id="3.20.20.70">
    <property type="entry name" value="Aldolase class I"/>
    <property type="match status" value="1"/>
</dbReference>